<dbReference type="AlphaFoldDB" id="I7KMS9"/>
<dbReference type="Gene3D" id="3.20.20.80">
    <property type="entry name" value="Glycosidases"/>
    <property type="match status" value="1"/>
</dbReference>
<evidence type="ECO:0000259" key="3">
    <source>
        <dbReference type="Pfam" id="PF00728"/>
    </source>
</evidence>
<organism evidence="5 7">
    <name type="scientific">Lactobacillus gigeriorum DSM 23908 = CRBIP 24.85</name>
    <dbReference type="NCBI Taxonomy" id="1423751"/>
    <lineage>
        <taxon>Bacteria</taxon>
        <taxon>Bacillati</taxon>
        <taxon>Bacillota</taxon>
        <taxon>Bacilli</taxon>
        <taxon>Lactobacillales</taxon>
        <taxon>Lactobacillaceae</taxon>
        <taxon>Lactobacillus</taxon>
    </lineage>
</organism>
<dbReference type="InterPro" id="IPR015883">
    <property type="entry name" value="Glyco_hydro_20_cat"/>
</dbReference>
<evidence type="ECO:0000313" key="7">
    <source>
        <dbReference type="Proteomes" id="UP000009326"/>
    </source>
</evidence>
<reference evidence="5 7" key="1">
    <citation type="submission" date="2012-06" db="EMBL/GenBank/DDBJ databases">
        <title>Draft genome sequence of Lactobacillus gigeriorum CRBIP 24.85T, isolated from chicken crop.</title>
        <authorList>
            <person name="Cousin S."/>
            <person name="Ma L."/>
            <person name="Creno S."/>
            <person name="Clermont D."/>
            <person name="Loux V."/>
            <person name="Bizet C."/>
            <person name="Bouchier C."/>
        </authorList>
    </citation>
    <scope>NUCLEOTIDE SEQUENCE [LARGE SCALE GENOMIC DNA]</scope>
    <source>
        <strain evidence="7">CRBIP 24.85T</strain>
        <strain evidence="5">Type strain: CRBIP 24.85</strain>
    </source>
</reference>
<evidence type="ECO:0000313" key="5">
    <source>
        <dbReference type="EMBL" id="CCI86284.1"/>
    </source>
</evidence>
<dbReference type="PANTHER" id="PTHR21040">
    <property type="entry name" value="BCDNA.GH04120"/>
    <property type="match status" value="1"/>
</dbReference>
<accession>I7KMS9</accession>
<feature type="domain" description="Glycoside hydrolase family 20 catalytic" evidence="3">
    <location>
        <begin position="132"/>
        <end position="277"/>
    </location>
</feature>
<dbReference type="InterPro" id="IPR038901">
    <property type="entry name" value="HEXDC-like"/>
</dbReference>
<evidence type="ECO:0000313" key="8">
    <source>
        <dbReference type="Proteomes" id="UP000051521"/>
    </source>
</evidence>
<keyword evidence="2 6" id="KW-0378">Hydrolase</keyword>
<sequence>MDTNFAFNELRMWRKVDTAGYEISINQSGKGYSVKKSGKQISLTYERKNDLMRAYNTALGMIKHGIAKAECAHERKFDEVIAMPDLARNAVLNVPTLKQYLCRLAGLGYTEVWLYLEDEFEVPGESFFGLQRGRYSQAELHELAVYADKMGIELVPAIQTLAHLKRVLQYEHYRQIGDLNDTLYVGKEATRDFVKRELEAATAPFLTKKIHIGMDEAHNLGLGQYFFDHGSVDQTQLMLKHAKMVLALCREMDLKPIMWSDMWFELASTRHEMYDRQADVASLHVDPEIGQVYWDYYNIHEDHYTPMMQKHFELSPNVYFAGGIWTWARFAPNQSKMLASIKAGLSAAKKTGIKKVAATAWMDDGGEAPYWSSLLGWQVFSDYQYLDEPTETDFENNFDLLQDENYQAYMLLGDFDNTKDQVNDVDEKPSKLVLYEDLLQPRYYQNLKDFDFGNYYDQLANKLEPYQEHPLFNYYYDLAKALSVKAKLMTALTSGNSADALLNEWQEAITLVARERLELWFKENKPNGSEVMDIRFGGLIQRANTVRNLLAKGEYQSDLPDVEMDKHINGDFGNSQYYQIVTPSDISW</sequence>
<dbReference type="PANTHER" id="PTHR21040:SF8">
    <property type="entry name" value="BCDNA.GH04120"/>
    <property type="match status" value="1"/>
</dbReference>
<protein>
    <submittedName>
        <fullName evidence="5">Beta hexosamidase or lacto-N-biosidase or beta N-acetylglucosamidase</fullName>
    </submittedName>
    <submittedName>
        <fullName evidence="6">Family 20 glycoside hydrolase</fullName>
    </submittedName>
</protein>
<dbReference type="PATRIC" id="fig|1423751.3.peg.601"/>
<dbReference type="GO" id="GO:0005975">
    <property type="term" value="P:carbohydrate metabolic process"/>
    <property type="evidence" value="ECO:0007669"/>
    <property type="project" value="InterPro"/>
</dbReference>
<proteinExistence type="inferred from homology"/>
<feature type="domain" description="Glycoside Hydrolase 20C C-terminal" evidence="4">
    <location>
        <begin position="407"/>
        <end position="550"/>
    </location>
</feature>
<dbReference type="Gene3D" id="1.20.120.670">
    <property type="entry name" value="N-acetyl-b-d-glucoasminidase"/>
    <property type="match status" value="1"/>
</dbReference>
<dbReference type="CDD" id="cd06565">
    <property type="entry name" value="GH20_GcnA-like"/>
    <property type="match status" value="1"/>
</dbReference>
<gene>
    <name evidence="5" type="ORF">BN52_06325</name>
    <name evidence="6" type="ORF">FC38_GL000578</name>
</gene>
<dbReference type="Pfam" id="PF00728">
    <property type="entry name" value="Glyco_hydro_20"/>
    <property type="match status" value="1"/>
</dbReference>
<dbReference type="Proteomes" id="UP000051521">
    <property type="component" value="Unassembled WGS sequence"/>
</dbReference>
<evidence type="ECO:0000259" key="4">
    <source>
        <dbReference type="Pfam" id="PF18088"/>
    </source>
</evidence>
<dbReference type="InterPro" id="IPR017853">
    <property type="entry name" value="GH"/>
</dbReference>
<dbReference type="OrthoDB" id="383771at2"/>
<dbReference type="EMBL" id="CAKC01000009">
    <property type="protein sequence ID" value="CCI86284.1"/>
    <property type="molecule type" value="Genomic_DNA"/>
</dbReference>
<dbReference type="Proteomes" id="UP000009326">
    <property type="component" value="Unassembled WGS sequence"/>
</dbReference>
<evidence type="ECO:0000256" key="1">
    <source>
        <dbReference type="ARBA" id="ARBA00006285"/>
    </source>
</evidence>
<dbReference type="STRING" id="1423751.FC38_GL000578"/>
<comment type="caution">
    <text evidence="5">The sequence shown here is derived from an EMBL/GenBank/DDBJ whole genome shotgun (WGS) entry which is preliminary data.</text>
</comment>
<dbReference type="RefSeq" id="WP_008472173.1">
    <property type="nucleotide sequence ID" value="NZ_AYZO01000019.1"/>
</dbReference>
<reference evidence="6 8" key="2">
    <citation type="journal article" date="2015" name="Genome Announc.">
        <title>Expanding the biotechnology potential of lactobacilli through comparative genomics of 213 strains and associated genera.</title>
        <authorList>
            <person name="Sun Z."/>
            <person name="Harris H.M."/>
            <person name="McCann A."/>
            <person name="Guo C."/>
            <person name="Argimon S."/>
            <person name="Zhang W."/>
            <person name="Yang X."/>
            <person name="Jeffery I.B."/>
            <person name="Cooney J.C."/>
            <person name="Kagawa T.F."/>
            <person name="Liu W."/>
            <person name="Song Y."/>
            <person name="Salvetti E."/>
            <person name="Wrobel A."/>
            <person name="Rasinkangas P."/>
            <person name="Parkhill J."/>
            <person name="Rea M.C."/>
            <person name="O'Sullivan O."/>
            <person name="Ritari J."/>
            <person name="Douillard F.P."/>
            <person name="Paul Ross R."/>
            <person name="Yang R."/>
            <person name="Briner A.E."/>
            <person name="Felis G.E."/>
            <person name="de Vos W.M."/>
            <person name="Barrangou R."/>
            <person name="Klaenhammer T.R."/>
            <person name="Caufield P.W."/>
            <person name="Cui Y."/>
            <person name="Zhang H."/>
            <person name="O'Toole P.W."/>
        </authorList>
    </citation>
    <scope>NUCLEOTIDE SEQUENCE [LARGE SCALE GENOMIC DNA]</scope>
    <source>
        <strain evidence="6 8">DSM 23908</strain>
    </source>
</reference>
<dbReference type="EMBL" id="AYZO01000019">
    <property type="protein sequence ID" value="KRN11731.1"/>
    <property type="molecule type" value="Genomic_DNA"/>
</dbReference>
<dbReference type="SUPFAM" id="SSF51445">
    <property type="entry name" value="(Trans)glycosidases"/>
    <property type="match status" value="1"/>
</dbReference>
<keyword evidence="8" id="KW-1185">Reference proteome</keyword>
<dbReference type="Pfam" id="PF18088">
    <property type="entry name" value="Glyco_H_20C_C"/>
    <property type="match status" value="1"/>
</dbReference>
<name>I7KMS9_9LACO</name>
<evidence type="ECO:0000313" key="6">
    <source>
        <dbReference type="EMBL" id="KRN11731.1"/>
    </source>
</evidence>
<dbReference type="GO" id="GO:0004563">
    <property type="term" value="F:beta-N-acetylhexosaminidase activity"/>
    <property type="evidence" value="ECO:0007669"/>
    <property type="project" value="UniProtKB-ARBA"/>
</dbReference>
<evidence type="ECO:0000256" key="2">
    <source>
        <dbReference type="ARBA" id="ARBA00022801"/>
    </source>
</evidence>
<comment type="similarity">
    <text evidence="1">Belongs to the glycosyl hydrolase 20 family.</text>
</comment>
<dbReference type="InterPro" id="IPR041063">
    <property type="entry name" value="Glyco_H_20C_C"/>
</dbReference>